<evidence type="ECO:0000313" key="12">
    <source>
        <dbReference type="EMBL" id="MBC8532545.1"/>
    </source>
</evidence>
<sequence>MKAKAFAKINLSLDIVGKRADGYHLLRTVMQSVSLYDTVWAEKDAGISLSCTAEGVPLDEKNTAVRAARVFFSETGISGGVQLKIEKKIPMQAGLGGGSADAAAVLRLLDALYETKLSTEALCRMGEAVGADVPFCVRGGAALAEGIGEKLTPLKPMPACNLVIVRPQEGVCTAAAYALIDRLGQNIPETTDQMLCALREGVVPKIGNALFNAFDYVSNAASLPAIKAVMKAFGAFGACMSGSGSAVYGIFAPDDLHAEQCRKALQAQYGTAFLCHPVGE</sequence>
<dbReference type="InterPro" id="IPR020568">
    <property type="entry name" value="Ribosomal_Su5_D2-typ_SF"/>
</dbReference>
<dbReference type="PANTHER" id="PTHR43527">
    <property type="entry name" value="4-DIPHOSPHOCYTIDYL-2-C-METHYL-D-ERYTHRITOL KINASE, CHLOROPLASTIC"/>
    <property type="match status" value="1"/>
</dbReference>
<evidence type="ECO:0000256" key="6">
    <source>
        <dbReference type="ARBA" id="ARBA00022777"/>
    </source>
</evidence>
<dbReference type="GO" id="GO:0050515">
    <property type="term" value="F:4-(cytidine 5'-diphospho)-2-C-methyl-D-erythritol kinase activity"/>
    <property type="evidence" value="ECO:0007669"/>
    <property type="project" value="UniProtKB-UniRule"/>
</dbReference>
<dbReference type="RefSeq" id="WP_249317747.1">
    <property type="nucleotide sequence ID" value="NZ_JACRSN010000001.1"/>
</dbReference>
<reference evidence="12" key="1">
    <citation type="submission" date="2020-08" db="EMBL/GenBank/DDBJ databases">
        <title>Genome public.</title>
        <authorList>
            <person name="Liu C."/>
            <person name="Sun Q."/>
        </authorList>
    </citation>
    <scope>NUCLEOTIDE SEQUENCE</scope>
    <source>
        <strain evidence="12">NSJ-40</strain>
    </source>
</reference>
<dbReference type="AlphaFoldDB" id="A0A926D8W2"/>
<comment type="pathway">
    <text evidence="9">Isoprenoid biosynthesis; isopentenyl diphosphate biosynthesis via DXP pathway; isopentenyl diphosphate from 1-deoxy-D-xylulose 5-phosphate: step 3/6.</text>
</comment>
<organism evidence="12 13">
    <name type="scientific">Yeguia hominis</name>
    <dbReference type="NCBI Taxonomy" id="2763662"/>
    <lineage>
        <taxon>Bacteria</taxon>
        <taxon>Bacillati</taxon>
        <taxon>Bacillota</taxon>
        <taxon>Clostridia</taxon>
        <taxon>Eubacteriales</taxon>
        <taxon>Yeguiaceae</taxon>
        <taxon>Yeguia</taxon>
    </lineage>
</organism>
<dbReference type="PIRSF" id="PIRSF010376">
    <property type="entry name" value="IspE"/>
    <property type="match status" value="1"/>
</dbReference>
<dbReference type="EMBL" id="JACRSN010000001">
    <property type="protein sequence ID" value="MBC8532545.1"/>
    <property type="molecule type" value="Genomic_DNA"/>
</dbReference>
<evidence type="ECO:0000259" key="11">
    <source>
        <dbReference type="Pfam" id="PF08544"/>
    </source>
</evidence>
<dbReference type="InterPro" id="IPR013750">
    <property type="entry name" value="GHMP_kinase_C_dom"/>
</dbReference>
<evidence type="ECO:0000256" key="9">
    <source>
        <dbReference type="HAMAP-Rule" id="MF_00061"/>
    </source>
</evidence>
<comment type="catalytic activity">
    <reaction evidence="9">
        <text>4-CDP-2-C-methyl-D-erythritol + ATP = 4-CDP-2-C-methyl-D-erythritol 2-phosphate + ADP + H(+)</text>
        <dbReference type="Rhea" id="RHEA:18437"/>
        <dbReference type="ChEBI" id="CHEBI:15378"/>
        <dbReference type="ChEBI" id="CHEBI:30616"/>
        <dbReference type="ChEBI" id="CHEBI:57823"/>
        <dbReference type="ChEBI" id="CHEBI:57919"/>
        <dbReference type="ChEBI" id="CHEBI:456216"/>
        <dbReference type="EC" id="2.7.1.148"/>
    </reaction>
</comment>
<gene>
    <name evidence="9 12" type="primary">ispE</name>
    <name evidence="12" type="ORF">IAG03_00720</name>
</gene>
<keyword evidence="6 9" id="KW-0418">Kinase</keyword>
<keyword evidence="13" id="KW-1185">Reference proteome</keyword>
<accession>A0A926D8W2</accession>
<dbReference type="SUPFAM" id="SSF55060">
    <property type="entry name" value="GHMP Kinase, C-terminal domain"/>
    <property type="match status" value="1"/>
</dbReference>
<keyword evidence="4 9" id="KW-0808">Transferase</keyword>
<evidence type="ECO:0000256" key="2">
    <source>
        <dbReference type="ARBA" id="ARBA00012052"/>
    </source>
</evidence>
<feature type="domain" description="GHMP kinase N-terminal" evidence="10">
    <location>
        <begin position="62"/>
        <end position="140"/>
    </location>
</feature>
<evidence type="ECO:0000313" key="13">
    <source>
        <dbReference type="Proteomes" id="UP000651482"/>
    </source>
</evidence>
<evidence type="ECO:0000256" key="4">
    <source>
        <dbReference type="ARBA" id="ARBA00022679"/>
    </source>
</evidence>
<dbReference type="InterPro" id="IPR006204">
    <property type="entry name" value="GHMP_kinase_N_dom"/>
</dbReference>
<dbReference type="SUPFAM" id="SSF54211">
    <property type="entry name" value="Ribosomal protein S5 domain 2-like"/>
    <property type="match status" value="1"/>
</dbReference>
<protein>
    <recommendedName>
        <fullName evidence="3 9">4-diphosphocytidyl-2-C-methyl-D-erythritol kinase</fullName>
        <shortName evidence="9">CMK</shortName>
        <ecNumber evidence="2 9">2.7.1.148</ecNumber>
    </recommendedName>
    <alternativeName>
        <fullName evidence="8 9">4-(cytidine-5'-diphospho)-2-C-methyl-D-erythritol kinase</fullName>
    </alternativeName>
</protein>
<dbReference type="PANTHER" id="PTHR43527:SF2">
    <property type="entry name" value="4-DIPHOSPHOCYTIDYL-2-C-METHYL-D-ERYTHRITOL KINASE, CHLOROPLASTIC"/>
    <property type="match status" value="1"/>
</dbReference>
<dbReference type="GO" id="GO:0005524">
    <property type="term" value="F:ATP binding"/>
    <property type="evidence" value="ECO:0007669"/>
    <property type="project" value="UniProtKB-UniRule"/>
</dbReference>
<evidence type="ECO:0000259" key="10">
    <source>
        <dbReference type="Pfam" id="PF00288"/>
    </source>
</evidence>
<dbReference type="InterPro" id="IPR004424">
    <property type="entry name" value="IspE"/>
</dbReference>
<dbReference type="Gene3D" id="3.30.70.890">
    <property type="entry name" value="GHMP kinase, C-terminal domain"/>
    <property type="match status" value="1"/>
</dbReference>
<dbReference type="GO" id="GO:0019288">
    <property type="term" value="P:isopentenyl diphosphate biosynthetic process, methylerythritol 4-phosphate pathway"/>
    <property type="evidence" value="ECO:0007669"/>
    <property type="project" value="UniProtKB-UniRule"/>
</dbReference>
<dbReference type="NCBIfam" id="TIGR00154">
    <property type="entry name" value="ispE"/>
    <property type="match status" value="1"/>
</dbReference>
<feature type="active site" evidence="9">
    <location>
        <position position="132"/>
    </location>
</feature>
<evidence type="ECO:0000256" key="5">
    <source>
        <dbReference type="ARBA" id="ARBA00022741"/>
    </source>
</evidence>
<dbReference type="Gene3D" id="3.30.230.10">
    <property type="match status" value="1"/>
</dbReference>
<comment type="function">
    <text evidence="9">Catalyzes the phosphorylation of the position 2 hydroxy group of 4-diphosphocytidyl-2C-methyl-D-erythritol.</text>
</comment>
<dbReference type="EC" id="2.7.1.148" evidence="2 9"/>
<dbReference type="HAMAP" id="MF_00061">
    <property type="entry name" value="IspE"/>
    <property type="match status" value="1"/>
</dbReference>
<evidence type="ECO:0000256" key="3">
    <source>
        <dbReference type="ARBA" id="ARBA00017473"/>
    </source>
</evidence>
<evidence type="ECO:0000256" key="1">
    <source>
        <dbReference type="ARBA" id="ARBA00009684"/>
    </source>
</evidence>
<dbReference type="GO" id="GO:0016114">
    <property type="term" value="P:terpenoid biosynthetic process"/>
    <property type="evidence" value="ECO:0007669"/>
    <property type="project" value="UniProtKB-UniRule"/>
</dbReference>
<comment type="similarity">
    <text evidence="1 9">Belongs to the GHMP kinase family. IspE subfamily.</text>
</comment>
<evidence type="ECO:0000256" key="7">
    <source>
        <dbReference type="ARBA" id="ARBA00022840"/>
    </source>
</evidence>
<keyword evidence="9" id="KW-0414">Isoprene biosynthesis</keyword>
<proteinExistence type="inferred from homology"/>
<dbReference type="InterPro" id="IPR014721">
    <property type="entry name" value="Ribsml_uS5_D2-typ_fold_subgr"/>
</dbReference>
<feature type="active site" evidence="9">
    <location>
        <position position="8"/>
    </location>
</feature>
<name>A0A926D8W2_9FIRM</name>
<dbReference type="Pfam" id="PF00288">
    <property type="entry name" value="GHMP_kinases_N"/>
    <property type="match status" value="1"/>
</dbReference>
<dbReference type="InterPro" id="IPR036554">
    <property type="entry name" value="GHMP_kinase_C_sf"/>
</dbReference>
<dbReference type="Pfam" id="PF08544">
    <property type="entry name" value="GHMP_kinases_C"/>
    <property type="match status" value="1"/>
</dbReference>
<evidence type="ECO:0000256" key="8">
    <source>
        <dbReference type="ARBA" id="ARBA00032554"/>
    </source>
</evidence>
<comment type="caution">
    <text evidence="12">The sequence shown here is derived from an EMBL/GenBank/DDBJ whole genome shotgun (WGS) entry which is preliminary data.</text>
</comment>
<feature type="domain" description="GHMP kinase C-terminal" evidence="11">
    <location>
        <begin position="216"/>
        <end position="269"/>
    </location>
</feature>
<keyword evidence="7 9" id="KW-0067">ATP-binding</keyword>
<feature type="binding site" evidence="9">
    <location>
        <begin position="90"/>
        <end position="100"/>
    </location>
    <ligand>
        <name>ATP</name>
        <dbReference type="ChEBI" id="CHEBI:30616"/>
    </ligand>
</feature>
<dbReference type="Proteomes" id="UP000651482">
    <property type="component" value="Unassembled WGS sequence"/>
</dbReference>
<keyword evidence="5 9" id="KW-0547">Nucleotide-binding</keyword>